<dbReference type="Gene3D" id="1.10.1220.70">
    <property type="match status" value="1"/>
</dbReference>
<dbReference type="PANTHER" id="PTHR26451:SF889">
    <property type="entry name" value="OLFACTORY RECEPTOR 2A12-LIKE"/>
    <property type="match status" value="1"/>
</dbReference>
<dbReference type="InterPro" id="IPR052921">
    <property type="entry name" value="GPCR1_Superfamily_Member"/>
</dbReference>
<evidence type="ECO:0000256" key="4">
    <source>
        <dbReference type="ARBA" id="ARBA00023136"/>
    </source>
</evidence>
<feature type="transmembrane region" description="Helical" evidence="6">
    <location>
        <begin position="113"/>
        <end position="136"/>
    </location>
</feature>
<keyword evidence="4 6" id="KW-0472">Membrane</keyword>
<dbReference type="GO" id="GO:0016020">
    <property type="term" value="C:membrane"/>
    <property type="evidence" value="ECO:0007669"/>
    <property type="project" value="UniProtKB-SubCell"/>
</dbReference>
<dbReference type="AlphaFoldDB" id="A0A9Q1EPK1"/>
<comment type="caution">
    <text evidence="8">The sequence shown here is derived from an EMBL/GenBank/DDBJ whole genome shotgun (WGS) entry which is preliminary data.</text>
</comment>
<dbReference type="GO" id="GO:0005549">
    <property type="term" value="F:odorant binding"/>
    <property type="evidence" value="ECO:0007669"/>
    <property type="project" value="TreeGrafter"/>
</dbReference>
<evidence type="ECO:0000256" key="1">
    <source>
        <dbReference type="ARBA" id="ARBA00004141"/>
    </source>
</evidence>
<dbReference type="InterPro" id="IPR000725">
    <property type="entry name" value="Olfact_rcpt"/>
</dbReference>
<feature type="transmembrane region" description="Helical" evidence="6">
    <location>
        <begin position="148"/>
        <end position="168"/>
    </location>
</feature>
<dbReference type="PROSITE" id="PS50262">
    <property type="entry name" value="G_PROTEIN_RECEP_F1_2"/>
    <property type="match status" value="1"/>
</dbReference>
<evidence type="ECO:0000256" key="2">
    <source>
        <dbReference type="ARBA" id="ARBA00022692"/>
    </source>
</evidence>
<dbReference type="EMBL" id="JAINUF010000014">
    <property type="protein sequence ID" value="KAJ8342650.1"/>
    <property type="molecule type" value="Genomic_DNA"/>
</dbReference>
<dbReference type="Gene3D" id="1.20.1070.10">
    <property type="entry name" value="Rhodopsin 7-helix transmembrane proteins"/>
    <property type="match status" value="1"/>
</dbReference>
<dbReference type="InterPro" id="IPR017452">
    <property type="entry name" value="GPCR_Rhodpsn_7TM"/>
</dbReference>
<keyword evidence="3 6" id="KW-1133">Transmembrane helix</keyword>
<proteinExistence type="predicted"/>
<feature type="transmembrane region" description="Helical" evidence="6">
    <location>
        <begin position="180"/>
        <end position="208"/>
    </location>
</feature>
<evidence type="ECO:0000313" key="9">
    <source>
        <dbReference type="Proteomes" id="UP001152622"/>
    </source>
</evidence>
<gene>
    <name evidence="8" type="ORF">SKAU_G00325780</name>
</gene>
<reference evidence="8" key="1">
    <citation type="journal article" date="2023" name="Science">
        <title>Genome structures resolve the early diversification of teleost fishes.</title>
        <authorList>
            <person name="Parey E."/>
            <person name="Louis A."/>
            <person name="Montfort J."/>
            <person name="Bouchez O."/>
            <person name="Roques C."/>
            <person name="Iampietro C."/>
            <person name="Lluch J."/>
            <person name="Castinel A."/>
            <person name="Donnadieu C."/>
            <person name="Desvignes T."/>
            <person name="Floi Bucao C."/>
            <person name="Jouanno E."/>
            <person name="Wen M."/>
            <person name="Mejri S."/>
            <person name="Dirks R."/>
            <person name="Jansen H."/>
            <person name="Henkel C."/>
            <person name="Chen W.J."/>
            <person name="Zahm M."/>
            <person name="Cabau C."/>
            <person name="Klopp C."/>
            <person name="Thompson A.W."/>
            <person name="Robinson-Rechavi M."/>
            <person name="Braasch I."/>
            <person name="Lecointre G."/>
            <person name="Bobe J."/>
            <person name="Postlethwait J.H."/>
            <person name="Berthelot C."/>
            <person name="Roest Crollius H."/>
            <person name="Guiguen Y."/>
        </authorList>
    </citation>
    <scope>NUCLEOTIDE SEQUENCE</scope>
    <source>
        <strain evidence="8">WJC10195</strain>
    </source>
</reference>
<dbReference type="PANTHER" id="PTHR26451">
    <property type="entry name" value="G_PROTEIN_RECEP_F1_2 DOMAIN-CONTAINING PROTEIN"/>
    <property type="match status" value="1"/>
</dbReference>
<dbReference type="PRINTS" id="PR00237">
    <property type="entry name" value="GPCRRHODOPSN"/>
</dbReference>
<organism evidence="8 9">
    <name type="scientific">Synaphobranchus kaupii</name>
    <name type="common">Kaup's arrowtooth eel</name>
    <dbReference type="NCBI Taxonomy" id="118154"/>
    <lineage>
        <taxon>Eukaryota</taxon>
        <taxon>Metazoa</taxon>
        <taxon>Chordata</taxon>
        <taxon>Craniata</taxon>
        <taxon>Vertebrata</taxon>
        <taxon>Euteleostomi</taxon>
        <taxon>Actinopterygii</taxon>
        <taxon>Neopterygii</taxon>
        <taxon>Teleostei</taxon>
        <taxon>Anguilliformes</taxon>
        <taxon>Synaphobranchidae</taxon>
        <taxon>Synaphobranchus</taxon>
    </lineage>
</organism>
<dbReference type="SUPFAM" id="SSF81321">
    <property type="entry name" value="Family A G protein-coupled receptor-like"/>
    <property type="match status" value="1"/>
</dbReference>
<evidence type="ECO:0000259" key="7">
    <source>
        <dbReference type="PROSITE" id="PS50262"/>
    </source>
</evidence>
<name>A0A9Q1EPK1_SYNKA</name>
<dbReference type="Pfam" id="PF13853">
    <property type="entry name" value="7tm_4"/>
    <property type="match status" value="1"/>
</dbReference>
<keyword evidence="2 6" id="KW-0812">Transmembrane</keyword>
<feature type="domain" description="G-protein coupled receptors family 1 profile" evidence="7">
    <location>
        <begin position="129"/>
        <end position="220"/>
    </location>
</feature>
<dbReference type="InterPro" id="IPR000276">
    <property type="entry name" value="GPCR_Rhodpsn"/>
</dbReference>
<evidence type="ECO:0000313" key="8">
    <source>
        <dbReference type="EMBL" id="KAJ8342650.1"/>
    </source>
</evidence>
<protein>
    <recommendedName>
        <fullName evidence="7">G-protein coupled receptors family 1 profile domain-containing protein</fullName>
    </recommendedName>
</protein>
<dbReference type="GO" id="GO:0004984">
    <property type="term" value="F:olfactory receptor activity"/>
    <property type="evidence" value="ECO:0007669"/>
    <property type="project" value="InterPro"/>
</dbReference>
<dbReference type="OrthoDB" id="6147321at2759"/>
<accession>A0A9Q1EPK1</accession>
<dbReference type="Proteomes" id="UP001152622">
    <property type="component" value="Chromosome 14"/>
</dbReference>
<evidence type="ECO:0000256" key="5">
    <source>
        <dbReference type="ARBA" id="ARBA00023224"/>
    </source>
</evidence>
<comment type="subcellular location">
    <subcellularLocation>
        <location evidence="1">Membrane</location>
        <topology evidence="1">Multi-pass membrane protein</topology>
    </subcellularLocation>
</comment>
<keyword evidence="5" id="KW-0807">Transducer</keyword>
<evidence type="ECO:0000256" key="3">
    <source>
        <dbReference type="ARBA" id="ARBA00022989"/>
    </source>
</evidence>
<evidence type="ECO:0000256" key="6">
    <source>
        <dbReference type="SAM" id="Phobius"/>
    </source>
</evidence>
<keyword evidence="9" id="KW-1185">Reference proteome</keyword>
<sequence length="316" mass="35880">MDDNSVKSFILDTVEGVEYYPSISLLLCGFQNRNIRKTPFCEHHALRLFFESTTQVEMSWAKSRLQLLILTPFLTEEAQKGLMAEMENLSYVPVKQPIVFTLEGFIITRQQRYPLFAVTLIVYTVMLLGNITVVTVIATDAKLHKPMYVMMCNLAACDLLGGTVGYSQLMSDFLTEKNTIGYVAAIVQAICLHFYGAAFCTIISAMAYDRYVAICKPLHYPHHHDHWETGHTVFSVLVHRGLPGHAPLHYERENATVWDVHQIQEITHNAKKFCAILYIIVPPTVNPMIYGIAMKDIRTNIVKFFKSTVLLKQGSQ</sequence>
<dbReference type="GO" id="GO:0004930">
    <property type="term" value="F:G protein-coupled receptor activity"/>
    <property type="evidence" value="ECO:0007669"/>
    <property type="project" value="InterPro"/>
</dbReference>